<dbReference type="EMBL" id="WBKA01000007">
    <property type="protein sequence ID" value="KAB1631361.1"/>
    <property type="molecule type" value="Genomic_DNA"/>
</dbReference>
<accession>A0A7C8FPG2</accession>
<evidence type="ECO:0000313" key="1">
    <source>
        <dbReference type="EMBL" id="KAB1631361.1"/>
    </source>
</evidence>
<dbReference type="Proteomes" id="UP000481339">
    <property type="component" value="Unassembled WGS sequence"/>
</dbReference>
<evidence type="ECO:0000313" key="2">
    <source>
        <dbReference type="Proteomes" id="UP000481339"/>
    </source>
</evidence>
<dbReference type="SUPFAM" id="SSF47413">
    <property type="entry name" value="lambda repressor-like DNA-binding domains"/>
    <property type="match status" value="1"/>
</dbReference>
<dbReference type="OrthoDB" id="9803128at2"/>
<reference evidence="1 2" key="1">
    <citation type="submission" date="2019-09" db="EMBL/GenBank/DDBJ databases">
        <title>Phylogeny of genus Pseudoclavibacter and closely related genus.</title>
        <authorList>
            <person name="Li Y."/>
        </authorList>
    </citation>
    <scope>NUCLEOTIDE SEQUENCE [LARGE SCALE GENOMIC DNA]</scope>
    <source>
        <strain evidence="1 2">JCM 16921</strain>
    </source>
</reference>
<protein>
    <submittedName>
        <fullName evidence="1">Uncharacterized protein</fullName>
    </submittedName>
</protein>
<dbReference type="Gene3D" id="1.10.260.40">
    <property type="entry name" value="lambda repressor-like DNA-binding domains"/>
    <property type="match status" value="1"/>
</dbReference>
<dbReference type="InterPro" id="IPR010982">
    <property type="entry name" value="Lambda_DNA-bd_dom_sf"/>
</dbReference>
<comment type="caution">
    <text evidence="1">The sequence shown here is derived from an EMBL/GenBank/DDBJ whole genome shotgun (WGS) entry which is preliminary data.</text>
</comment>
<proteinExistence type="predicted"/>
<dbReference type="RefSeq" id="WP_158036777.1">
    <property type="nucleotide sequence ID" value="NZ_BAAAZV010000020.1"/>
</dbReference>
<keyword evidence="2" id="KW-1185">Reference proteome</keyword>
<sequence length="95" mass="10605">MTTEYWGWARRADGVGEDEGLTQTQLAERLAFSRDYLADLEAARLTLYTTRLFRTLHELGIRLTLEYEDETQAADTADTAETVAAGTELEADSNA</sequence>
<organism evidence="1 2">
    <name type="scientific">Pseudoclavibacter caeni</name>
    <dbReference type="NCBI Taxonomy" id="908846"/>
    <lineage>
        <taxon>Bacteria</taxon>
        <taxon>Bacillati</taxon>
        <taxon>Actinomycetota</taxon>
        <taxon>Actinomycetes</taxon>
        <taxon>Micrococcales</taxon>
        <taxon>Microbacteriaceae</taxon>
        <taxon>Pseudoclavibacter</taxon>
    </lineage>
</organism>
<name>A0A7C8FPG2_9MICO</name>
<dbReference type="AlphaFoldDB" id="A0A7C8FPG2"/>
<dbReference type="GO" id="GO:0003677">
    <property type="term" value="F:DNA binding"/>
    <property type="evidence" value="ECO:0007669"/>
    <property type="project" value="InterPro"/>
</dbReference>
<gene>
    <name evidence="1" type="ORF">F8O02_08315</name>
</gene>